<keyword evidence="6 8" id="KW-0068">Autocatalytic cleavage</keyword>
<evidence type="ECO:0000256" key="6">
    <source>
        <dbReference type="ARBA" id="ARBA00022813"/>
    </source>
</evidence>
<keyword evidence="8" id="KW-0028">Amino-acid biosynthesis</keyword>
<keyword evidence="7 8" id="KW-0012">Acyltransferase</keyword>
<dbReference type="HAMAP" id="MF_01106">
    <property type="entry name" value="ArgJ"/>
    <property type="match status" value="1"/>
</dbReference>
<dbReference type="EC" id="2.3.1.1" evidence="8"/>
<dbReference type="GO" id="GO:0005737">
    <property type="term" value="C:cytoplasm"/>
    <property type="evidence" value="ECO:0007669"/>
    <property type="project" value="UniProtKB-SubCell"/>
</dbReference>
<dbReference type="InterPro" id="IPR016117">
    <property type="entry name" value="ArgJ-like_dom_sf"/>
</dbReference>
<dbReference type="GO" id="GO:0006592">
    <property type="term" value="P:ornithine biosynthetic process"/>
    <property type="evidence" value="ECO:0007669"/>
    <property type="project" value="TreeGrafter"/>
</dbReference>
<feature type="chain" id="PRO_5023567777" description="Arginine biosynthesis bifunctional protein ArgJ alpha chain" evidence="8">
    <location>
        <begin position="1"/>
        <end position="177"/>
    </location>
</feature>
<gene>
    <name evidence="8" type="primary">argJ</name>
    <name evidence="9" type="ORF">AO356_12410</name>
</gene>
<feature type="binding site" evidence="8">
    <location>
        <position position="145"/>
    </location>
    <ligand>
        <name>substrate</name>
    </ligand>
</feature>
<feature type="binding site" evidence="8">
    <location>
        <position position="167"/>
    </location>
    <ligand>
        <name>substrate</name>
    </ligand>
</feature>
<feature type="site" description="Involved in the stabilization of negative charge on the oxyanion by the formation of the oxyanion hole" evidence="8">
    <location>
        <position position="109"/>
    </location>
</feature>
<feature type="binding site" evidence="8">
    <location>
        <position position="178"/>
    </location>
    <ligand>
        <name>substrate</name>
    </ligand>
</feature>
<comment type="function">
    <text evidence="8">Catalyzes two activities which are involved in the cyclic version of arginine biosynthesis: the synthesis of N-acetylglutamate from glutamate and acetyl-CoA as the acetyl donor, and of ornithine by transacetylation between N(2)-acetylornithine and glutamate.</text>
</comment>
<accession>A0A0N9W2R5</accession>
<evidence type="ECO:0000313" key="10">
    <source>
        <dbReference type="Proteomes" id="UP000059425"/>
    </source>
</evidence>
<dbReference type="InterPro" id="IPR042195">
    <property type="entry name" value="ArgJ_beta_C"/>
</dbReference>
<dbReference type="SUPFAM" id="SSF56266">
    <property type="entry name" value="DmpA/ArgJ-like"/>
    <property type="match status" value="1"/>
</dbReference>
<evidence type="ECO:0000256" key="2">
    <source>
        <dbReference type="ARBA" id="ARBA00006774"/>
    </source>
</evidence>
<proteinExistence type="inferred from homology"/>
<feature type="binding site" evidence="8">
    <location>
        <position position="385"/>
    </location>
    <ligand>
        <name>substrate</name>
    </ligand>
</feature>
<dbReference type="Proteomes" id="UP000059425">
    <property type="component" value="Chromosome"/>
</dbReference>
<feature type="site" description="Involved in the stabilization of negative charge on the oxyanion by the formation of the oxyanion hole" evidence="8">
    <location>
        <position position="110"/>
    </location>
</feature>
<feature type="binding site" evidence="8">
    <location>
        <position position="380"/>
    </location>
    <ligand>
        <name>substrate</name>
    </ligand>
</feature>
<feature type="binding site" evidence="8">
    <location>
        <position position="257"/>
    </location>
    <ligand>
        <name>substrate</name>
    </ligand>
</feature>
<dbReference type="EMBL" id="CP012831">
    <property type="protein sequence ID" value="ALI07584.1"/>
    <property type="molecule type" value="Genomic_DNA"/>
</dbReference>
<comment type="pathway">
    <text evidence="8">Amino-acid biosynthesis; L-arginine biosynthesis; L-ornithine and N-acetyl-L-glutamate from L-glutamate and N(2)-acetyl-L-ornithine (cyclic): step 1/1.</text>
</comment>
<dbReference type="GO" id="GO:0004042">
    <property type="term" value="F:L-glutamate N-acetyltransferase activity"/>
    <property type="evidence" value="ECO:0007669"/>
    <property type="project" value="UniProtKB-UniRule"/>
</dbReference>
<dbReference type="GO" id="GO:0006526">
    <property type="term" value="P:L-arginine biosynthetic process"/>
    <property type="evidence" value="ECO:0007669"/>
    <property type="project" value="UniProtKB-UniRule"/>
</dbReference>
<sequence>MSATHIQPKGFRSIIANLGIKDSRDDFMAVISDVPASISAVFTQSRFAGPSVTLSREVAQRDTAQGVVVIARNANVATGPEGLANAQEVRAGLARAVDVDPQALVIASTGVIGRQYPMEKIRTFLGNVPPLQPADFQRCAAAIMTTDTHTKYAARQVGSASLVGIAKGVGMIEPNMATLLTFFFTDARIAPDVLDALFRRVIDKTFNALSIDTDTSTSDSAAILANGLAGEVDMVEFEQALYDIALGLVRMIASDGEGASKALEVHVTGARDDAQAKRVAKAIVNSPLVKTAVHGADPNWGRVAMAIGKCEAEQDIDPDKVRIVFGETEAYPQQLDEAGLLAVKGYLQGKEVLISVDLNIAQGQFTVYGCDLSEGYIRINADYTT</sequence>
<dbReference type="PANTHER" id="PTHR23100:SF0">
    <property type="entry name" value="ARGININE BIOSYNTHESIS BIFUNCTIONAL PROTEIN ARGJ, MITOCHONDRIAL"/>
    <property type="match status" value="1"/>
</dbReference>
<dbReference type="Pfam" id="PF01960">
    <property type="entry name" value="ArgJ"/>
    <property type="match status" value="1"/>
</dbReference>
<dbReference type="NCBIfam" id="TIGR00120">
    <property type="entry name" value="ArgJ"/>
    <property type="match status" value="1"/>
</dbReference>
<dbReference type="UniPathway" id="UPA00068">
    <property type="reaction ID" value="UER00106"/>
</dbReference>
<dbReference type="EC" id="2.3.1.35" evidence="8"/>
<comment type="similarity">
    <text evidence="2 8">Belongs to the ArgJ family.</text>
</comment>
<feature type="site" description="Cleavage; by autolysis" evidence="8">
    <location>
        <begin position="177"/>
        <end position="178"/>
    </location>
</feature>
<dbReference type="Gene3D" id="3.60.70.12">
    <property type="entry name" value="L-amino peptidase D-ALA esterase/amidase"/>
    <property type="match status" value="1"/>
</dbReference>
<dbReference type="AlphaFoldDB" id="A0A0N9W2R5"/>
<organism evidence="9 10">
    <name type="scientific">Pseudomonas fluorescens</name>
    <dbReference type="NCBI Taxonomy" id="294"/>
    <lineage>
        <taxon>Bacteria</taxon>
        <taxon>Pseudomonadati</taxon>
        <taxon>Pseudomonadota</taxon>
        <taxon>Gammaproteobacteria</taxon>
        <taxon>Pseudomonadales</taxon>
        <taxon>Pseudomonadaceae</taxon>
        <taxon>Pseudomonas</taxon>
    </lineage>
</organism>
<dbReference type="RefSeq" id="WP_060740042.1">
    <property type="nucleotide sequence ID" value="NZ_CP012831.1"/>
</dbReference>
<dbReference type="FunFam" id="3.10.20.340:FF:000003">
    <property type="entry name" value="Arginine biosynthesis bifunctional protein ArgJ"/>
    <property type="match status" value="1"/>
</dbReference>
<dbReference type="Gene3D" id="3.10.20.340">
    <property type="entry name" value="ArgJ beta chain, C-terminal domain"/>
    <property type="match status" value="1"/>
</dbReference>
<evidence type="ECO:0000313" key="9">
    <source>
        <dbReference type="EMBL" id="ALI07584.1"/>
    </source>
</evidence>
<feature type="active site" description="Nucleophile" evidence="8">
    <location>
        <position position="178"/>
    </location>
</feature>
<evidence type="ECO:0000256" key="8">
    <source>
        <dbReference type="HAMAP-Rule" id="MF_01106"/>
    </source>
</evidence>
<evidence type="ECO:0000256" key="5">
    <source>
        <dbReference type="ARBA" id="ARBA00022679"/>
    </source>
</evidence>
<keyword evidence="4 8" id="KW-0963">Cytoplasm</keyword>
<evidence type="ECO:0000256" key="3">
    <source>
        <dbReference type="ARBA" id="ARBA00011475"/>
    </source>
</evidence>
<evidence type="ECO:0000256" key="4">
    <source>
        <dbReference type="ARBA" id="ARBA00022490"/>
    </source>
</evidence>
<keyword evidence="8" id="KW-0511">Multifunctional enzyme</keyword>
<comment type="catalytic activity">
    <reaction evidence="8">
        <text>N(2)-acetyl-L-ornithine + L-glutamate = N-acetyl-L-glutamate + L-ornithine</text>
        <dbReference type="Rhea" id="RHEA:15349"/>
        <dbReference type="ChEBI" id="CHEBI:29985"/>
        <dbReference type="ChEBI" id="CHEBI:44337"/>
        <dbReference type="ChEBI" id="CHEBI:46911"/>
        <dbReference type="ChEBI" id="CHEBI:57805"/>
        <dbReference type="EC" id="2.3.1.35"/>
    </reaction>
</comment>
<reference evidence="10" key="1">
    <citation type="submission" date="2015-09" db="EMBL/GenBank/DDBJ databases">
        <title>Whole genome sequence of Pseudomonas fluorescens FW300-N2C3.</title>
        <authorList>
            <person name="Ray J."/>
            <person name="Melnyk R."/>
            <person name="Deutschbauer A."/>
        </authorList>
    </citation>
    <scope>NUCLEOTIDE SEQUENCE [LARGE SCALE GENOMIC DNA]</scope>
    <source>
        <strain evidence="10">FW300-N2C3</strain>
    </source>
</reference>
<dbReference type="NCBIfam" id="NF003802">
    <property type="entry name" value="PRK05388.1"/>
    <property type="match status" value="1"/>
</dbReference>
<reference evidence="9 10" key="2">
    <citation type="journal article" date="2018" name="Nature">
        <title>Mutant phenotypes for thousands of bacterial genes of unknown function.</title>
        <authorList>
            <person name="Price M.N."/>
            <person name="Wetmore K.M."/>
            <person name="Waters R.J."/>
            <person name="Callaghan M."/>
            <person name="Ray J."/>
            <person name="Liu H."/>
            <person name="Kuehl J.V."/>
            <person name="Melnyk R.A."/>
            <person name="Lamson J.S."/>
            <person name="Suh Y."/>
            <person name="Carlson H.K."/>
            <person name="Esquivel Z."/>
            <person name="Sadeeshkumar H."/>
            <person name="Chakraborty R."/>
            <person name="Zane G.M."/>
            <person name="Rubin B.E."/>
            <person name="Wall J.D."/>
            <person name="Visel A."/>
            <person name="Bristow J."/>
            <person name="Blow M.J."/>
            <person name="Arkin A.P."/>
            <person name="Deutschbauer A.M."/>
        </authorList>
    </citation>
    <scope>NUCLEOTIDE SEQUENCE [LARGE SCALE GENOMIC DNA]</scope>
    <source>
        <strain evidence="9 10">FW300-N2C3</strain>
    </source>
</reference>
<protein>
    <recommendedName>
        <fullName evidence="8">Arginine biosynthesis bifunctional protein ArgJ</fullName>
    </recommendedName>
    <domain>
        <recommendedName>
            <fullName evidence="8">Glutamate N-acetyltransferase</fullName>
            <ecNumber evidence="8">2.3.1.35</ecNumber>
        </recommendedName>
        <alternativeName>
            <fullName evidence="8">Ornithine acetyltransferase</fullName>
            <shortName evidence="8">OATase</shortName>
        </alternativeName>
        <alternativeName>
            <fullName evidence="8">Ornithine transacetylase</fullName>
        </alternativeName>
    </domain>
    <domain>
        <recommendedName>
            <fullName evidence="8">Amino-acid acetyltransferase</fullName>
            <ecNumber evidence="8">2.3.1.1</ecNumber>
        </recommendedName>
        <alternativeName>
            <fullName evidence="8">N-acetylglutamate synthase</fullName>
            <shortName evidence="8">AGSase</shortName>
        </alternativeName>
    </domain>
    <component>
        <recommendedName>
            <fullName evidence="8">Arginine biosynthesis bifunctional protein ArgJ alpha chain</fullName>
        </recommendedName>
    </component>
    <component>
        <recommendedName>
            <fullName evidence="8">Arginine biosynthesis bifunctional protein ArgJ beta chain</fullName>
        </recommendedName>
    </component>
</protein>
<comment type="pathway">
    <text evidence="8">Amino-acid biosynthesis; L-arginine biosynthesis; N(2)-acetyl-L-ornithine from L-glutamate: step 1/4.</text>
</comment>
<dbReference type="GO" id="GO:0004358">
    <property type="term" value="F:L-glutamate N-acetyltransferase activity, acting on acetyl-L-ornithine as donor"/>
    <property type="evidence" value="ECO:0007669"/>
    <property type="project" value="UniProtKB-UniRule"/>
</dbReference>
<feature type="chain" id="PRO_5023567776" description="Arginine biosynthesis bifunctional protein ArgJ beta chain" evidence="8">
    <location>
        <begin position="178"/>
        <end position="385"/>
    </location>
</feature>
<comment type="catalytic activity">
    <reaction evidence="8">
        <text>L-glutamate + acetyl-CoA = N-acetyl-L-glutamate + CoA + H(+)</text>
        <dbReference type="Rhea" id="RHEA:24292"/>
        <dbReference type="ChEBI" id="CHEBI:15378"/>
        <dbReference type="ChEBI" id="CHEBI:29985"/>
        <dbReference type="ChEBI" id="CHEBI:44337"/>
        <dbReference type="ChEBI" id="CHEBI:57287"/>
        <dbReference type="ChEBI" id="CHEBI:57288"/>
        <dbReference type="EC" id="2.3.1.1"/>
    </reaction>
</comment>
<evidence type="ECO:0000256" key="7">
    <source>
        <dbReference type="ARBA" id="ARBA00023315"/>
    </source>
</evidence>
<comment type="subcellular location">
    <subcellularLocation>
        <location evidence="1 8">Cytoplasm</location>
    </subcellularLocation>
</comment>
<keyword evidence="8" id="KW-0055">Arginine biosynthesis</keyword>
<dbReference type="CDD" id="cd02152">
    <property type="entry name" value="OAT"/>
    <property type="match status" value="1"/>
</dbReference>
<name>A0A0N9W2R5_PSEFL</name>
<comment type="subunit">
    <text evidence="3 8">Heterotetramer of two alpha and two beta chains.</text>
</comment>
<dbReference type="PANTHER" id="PTHR23100">
    <property type="entry name" value="ARGININE BIOSYNTHESIS BIFUNCTIONAL PROTEIN ARGJ"/>
    <property type="match status" value="1"/>
</dbReference>
<evidence type="ECO:0000256" key="1">
    <source>
        <dbReference type="ARBA" id="ARBA00004496"/>
    </source>
</evidence>
<dbReference type="InterPro" id="IPR002813">
    <property type="entry name" value="Arg_biosynth_ArgJ"/>
</dbReference>
<keyword evidence="5 8" id="KW-0808">Transferase</keyword>
<dbReference type="OrthoDB" id="9804242at2"/>